<sequence>MGRSRILRSDPDDLVVRVGTNLLNEGGVTHNVSKVVSHADFSKYFDLDCDMALLKVENPFEIGPMVKPIPLAKTPLKSSSIIVVSGWGTTEEAGDLANTLLKVEIPVVPHWECKWLYGANKISENMFCGGRAGKDSCQGDSGGPVVSNGILIGVVSWGEGCARPGYPGVYADVYKLRSWVLENSGV</sequence>
<dbReference type="PROSITE" id="PS00135">
    <property type="entry name" value="TRYPSIN_SER"/>
    <property type="match status" value="1"/>
</dbReference>
<dbReference type="Pfam" id="PF00089">
    <property type="entry name" value="Trypsin"/>
    <property type="match status" value="1"/>
</dbReference>
<name>A0ABQ8SAY4_PERAM</name>
<keyword evidence="8" id="KW-1185">Reference proteome</keyword>
<evidence type="ECO:0000256" key="1">
    <source>
        <dbReference type="ARBA" id="ARBA00007664"/>
    </source>
</evidence>
<proteinExistence type="inferred from homology"/>
<dbReference type="InterPro" id="IPR009003">
    <property type="entry name" value="Peptidase_S1_PA"/>
</dbReference>
<dbReference type="PRINTS" id="PR00722">
    <property type="entry name" value="CHYMOTRYPSIN"/>
</dbReference>
<dbReference type="SUPFAM" id="SSF50494">
    <property type="entry name" value="Trypsin-like serine proteases"/>
    <property type="match status" value="1"/>
</dbReference>
<dbReference type="Proteomes" id="UP001148838">
    <property type="component" value="Unassembled WGS sequence"/>
</dbReference>
<gene>
    <name evidence="7" type="ORF">ANN_19829</name>
</gene>
<protein>
    <recommendedName>
        <fullName evidence="6">Peptidase S1 domain-containing protein</fullName>
    </recommendedName>
</protein>
<keyword evidence="2" id="KW-0645">Protease</keyword>
<dbReference type="InterPro" id="IPR001314">
    <property type="entry name" value="Peptidase_S1A"/>
</dbReference>
<dbReference type="CDD" id="cd00190">
    <property type="entry name" value="Tryp_SPc"/>
    <property type="match status" value="1"/>
</dbReference>
<comment type="caution">
    <text evidence="7">The sequence shown here is derived from an EMBL/GenBank/DDBJ whole genome shotgun (WGS) entry which is preliminary data.</text>
</comment>
<evidence type="ECO:0000256" key="3">
    <source>
        <dbReference type="ARBA" id="ARBA00022801"/>
    </source>
</evidence>
<keyword evidence="5" id="KW-1015">Disulfide bond</keyword>
<accession>A0ABQ8SAY4</accession>
<keyword evidence="4" id="KW-0720">Serine protease</keyword>
<dbReference type="InterPro" id="IPR033116">
    <property type="entry name" value="TRYPSIN_SER"/>
</dbReference>
<organism evidence="7 8">
    <name type="scientific">Periplaneta americana</name>
    <name type="common">American cockroach</name>
    <name type="synonym">Blatta americana</name>
    <dbReference type="NCBI Taxonomy" id="6978"/>
    <lineage>
        <taxon>Eukaryota</taxon>
        <taxon>Metazoa</taxon>
        <taxon>Ecdysozoa</taxon>
        <taxon>Arthropoda</taxon>
        <taxon>Hexapoda</taxon>
        <taxon>Insecta</taxon>
        <taxon>Pterygota</taxon>
        <taxon>Neoptera</taxon>
        <taxon>Polyneoptera</taxon>
        <taxon>Dictyoptera</taxon>
        <taxon>Blattodea</taxon>
        <taxon>Blattoidea</taxon>
        <taxon>Blattidae</taxon>
        <taxon>Blattinae</taxon>
        <taxon>Periplaneta</taxon>
    </lineage>
</organism>
<dbReference type="Gene3D" id="2.40.10.10">
    <property type="entry name" value="Trypsin-like serine proteases"/>
    <property type="match status" value="1"/>
</dbReference>
<evidence type="ECO:0000313" key="7">
    <source>
        <dbReference type="EMBL" id="KAJ4431232.1"/>
    </source>
</evidence>
<dbReference type="PANTHER" id="PTHR24276">
    <property type="entry name" value="POLYSERASE-RELATED"/>
    <property type="match status" value="1"/>
</dbReference>
<keyword evidence="3" id="KW-0378">Hydrolase</keyword>
<dbReference type="PANTHER" id="PTHR24276:SF91">
    <property type="entry name" value="AT26814P-RELATED"/>
    <property type="match status" value="1"/>
</dbReference>
<dbReference type="EMBL" id="JAJSOF020000031">
    <property type="protein sequence ID" value="KAJ4431232.1"/>
    <property type="molecule type" value="Genomic_DNA"/>
</dbReference>
<reference evidence="7 8" key="1">
    <citation type="journal article" date="2022" name="Allergy">
        <title>Genome assembly and annotation of Periplaneta americana reveal a comprehensive cockroach allergen profile.</title>
        <authorList>
            <person name="Wang L."/>
            <person name="Xiong Q."/>
            <person name="Saelim N."/>
            <person name="Wang L."/>
            <person name="Nong W."/>
            <person name="Wan A.T."/>
            <person name="Shi M."/>
            <person name="Liu X."/>
            <person name="Cao Q."/>
            <person name="Hui J.H.L."/>
            <person name="Sookrung N."/>
            <person name="Leung T.F."/>
            <person name="Tungtrongchitr A."/>
            <person name="Tsui S.K.W."/>
        </authorList>
    </citation>
    <scope>NUCLEOTIDE SEQUENCE [LARGE SCALE GENOMIC DNA]</scope>
    <source>
        <strain evidence="7">PWHHKU_190912</strain>
    </source>
</reference>
<dbReference type="InterPro" id="IPR050430">
    <property type="entry name" value="Peptidase_S1"/>
</dbReference>
<dbReference type="InterPro" id="IPR001254">
    <property type="entry name" value="Trypsin_dom"/>
</dbReference>
<feature type="domain" description="Peptidase S1" evidence="6">
    <location>
        <begin position="1"/>
        <end position="185"/>
    </location>
</feature>
<evidence type="ECO:0000256" key="4">
    <source>
        <dbReference type="ARBA" id="ARBA00022825"/>
    </source>
</evidence>
<evidence type="ECO:0000256" key="5">
    <source>
        <dbReference type="ARBA" id="ARBA00023157"/>
    </source>
</evidence>
<dbReference type="PROSITE" id="PS50240">
    <property type="entry name" value="TRYPSIN_DOM"/>
    <property type="match status" value="1"/>
</dbReference>
<evidence type="ECO:0000256" key="2">
    <source>
        <dbReference type="ARBA" id="ARBA00022670"/>
    </source>
</evidence>
<evidence type="ECO:0000313" key="8">
    <source>
        <dbReference type="Proteomes" id="UP001148838"/>
    </source>
</evidence>
<dbReference type="SMART" id="SM00020">
    <property type="entry name" value="Tryp_SPc"/>
    <property type="match status" value="1"/>
</dbReference>
<dbReference type="InterPro" id="IPR043504">
    <property type="entry name" value="Peptidase_S1_PA_chymotrypsin"/>
</dbReference>
<evidence type="ECO:0000259" key="6">
    <source>
        <dbReference type="PROSITE" id="PS50240"/>
    </source>
</evidence>
<comment type="similarity">
    <text evidence="1">Belongs to the peptidase S1 family.</text>
</comment>